<dbReference type="Ensembl" id="ENSEBUT00000011867.1">
    <property type="protein sequence ID" value="ENSEBUP00000011299.1"/>
    <property type="gene ID" value="ENSEBUG00000007259.1"/>
</dbReference>
<reference evidence="1" key="2">
    <citation type="submission" date="2025-09" db="UniProtKB">
        <authorList>
            <consortium name="Ensembl"/>
        </authorList>
    </citation>
    <scope>IDENTIFICATION</scope>
</reference>
<protein>
    <submittedName>
        <fullName evidence="1">Uncharacterized protein</fullName>
    </submittedName>
</protein>
<name>A0A8C4Q7V4_EPTBU</name>
<evidence type="ECO:0000313" key="2">
    <source>
        <dbReference type="Proteomes" id="UP000694388"/>
    </source>
</evidence>
<reference evidence="1" key="1">
    <citation type="submission" date="2025-08" db="UniProtKB">
        <authorList>
            <consortium name="Ensembl"/>
        </authorList>
    </citation>
    <scope>IDENTIFICATION</scope>
</reference>
<evidence type="ECO:0000313" key="1">
    <source>
        <dbReference type="Ensembl" id="ENSEBUP00000011299.1"/>
    </source>
</evidence>
<organism evidence="1 2">
    <name type="scientific">Eptatretus burgeri</name>
    <name type="common">Inshore hagfish</name>
    <dbReference type="NCBI Taxonomy" id="7764"/>
    <lineage>
        <taxon>Eukaryota</taxon>
        <taxon>Metazoa</taxon>
        <taxon>Chordata</taxon>
        <taxon>Craniata</taxon>
        <taxon>Vertebrata</taxon>
        <taxon>Cyclostomata</taxon>
        <taxon>Myxini</taxon>
        <taxon>Myxiniformes</taxon>
        <taxon>Myxinidae</taxon>
        <taxon>Eptatretinae</taxon>
        <taxon>Eptatretus</taxon>
    </lineage>
</organism>
<accession>A0A8C4Q7V4</accession>
<keyword evidence="2" id="KW-1185">Reference proteome</keyword>
<proteinExistence type="predicted"/>
<sequence length="75" mass="8130">MTGSCKASCRSVATHFVPNLTLSFCSISESFFTVKGAALFLPRGNGTSSPRTGHRRSKHAGTYSTCSSLHLFHFF</sequence>
<dbReference type="AlphaFoldDB" id="A0A8C4Q7V4"/>
<dbReference type="Proteomes" id="UP000694388">
    <property type="component" value="Unplaced"/>
</dbReference>